<organism evidence="9 10">
    <name type="scientific">Dysgonomonas capnocytophagoides</name>
    <dbReference type="NCBI Taxonomy" id="45254"/>
    <lineage>
        <taxon>Bacteria</taxon>
        <taxon>Pseudomonadati</taxon>
        <taxon>Bacteroidota</taxon>
        <taxon>Bacteroidia</taxon>
        <taxon>Bacteroidales</taxon>
        <taxon>Dysgonomonadaceae</taxon>
        <taxon>Dysgonomonas</taxon>
    </lineage>
</organism>
<dbReference type="PRINTS" id="PR00783">
    <property type="entry name" value="MINTRINSICP"/>
</dbReference>
<feature type="transmembrane region" description="Helical" evidence="8">
    <location>
        <begin position="162"/>
        <end position="181"/>
    </location>
</feature>
<feature type="transmembrane region" description="Helical" evidence="8">
    <location>
        <begin position="208"/>
        <end position="230"/>
    </location>
</feature>
<dbReference type="EMBL" id="SOML01000001">
    <property type="protein sequence ID" value="TFD98970.1"/>
    <property type="molecule type" value="Genomic_DNA"/>
</dbReference>
<keyword evidence="10" id="KW-1185">Reference proteome</keyword>
<feature type="transmembrane region" description="Helical" evidence="8">
    <location>
        <begin position="38"/>
        <end position="56"/>
    </location>
</feature>
<evidence type="ECO:0000256" key="4">
    <source>
        <dbReference type="ARBA" id="ARBA00022692"/>
    </source>
</evidence>
<gene>
    <name evidence="9" type="ORF">E2605_02465</name>
</gene>
<feature type="transmembrane region" description="Helical" evidence="8">
    <location>
        <begin position="82"/>
        <end position="104"/>
    </location>
</feature>
<evidence type="ECO:0000256" key="7">
    <source>
        <dbReference type="RuleBase" id="RU000477"/>
    </source>
</evidence>
<dbReference type="AlphaFoldDB" id="A0A4Y8LD52"/>
<dbReference type="NCBIfam" id="TIGR00861">
    <property type="entry name" value="MIP"/>
    <property type="match status" value="1"/>
</dbReference>
<accession>A0A4Y8LD52</accession>
<dbReference type="GO" id="GO:0005886">
    <property type="term" value="C:plasma membrane"/>
    <property type="evidence" value="ECO:0007669"/>
    <property type="project" value="TreeGrafter"/>
</dbReference>
<dbReference type="InterPro" id="IPR023271">
    <property type="entry name" value="Aquaporin-like"/>
</dbReference>
<comment type="similarity">
    <text evidence="2 7">Belongs to the MIP/aquaporin (TC 1.A.8) family.</text>
</comment>
<dbReference type="SUPFAM" id="SSF81338">
    <property type="entry name" value="Aquaporin-like"/>
    <property type="match status" value="1"/>
</dbReference>
<sequence>MGLDILFEFIGTAVLILFGAGVCANVSLKKTLGNNSGWVVIAFGWGFAVFVGAYISGPYSGGHLNPAVTIGLALAGTFKGNVIGYIIAQMLGAIVGAVLVYLMYMPHFDAEENPDAKLGVFCTGPAIKNLFSNFFSELIGTFVLVLGILYAAGAQIAGPLPVAILIVAIGMSLGGTTGYAINPARDLGPRIAHAILPIKGKRDSNWGYAWLPVVAPVCGAVLAALAYIGLNSL</sequence>
<dbReference type="PANTHER" id="PTHR43829">
    <property type="entry name" value="AQUAPORIN OR AQUAGLYCEROPORIN RELATED"/>
    <property type="match status" value="1"/>
</dbReference>
<dbReference type="InterPro" id="IPR000425">
    <property type="entry name" value="MIP"/>
</dbReference>
<evidence type="ECO:0000256" key="6">
    <source>
        <dbReference type="ARBA" id="ARBA00023136"/>
    </source>
</evidence>
<comment type="caution">
    <text evidence="9">The sequence shown here is derived from an EMBL/GenBank/DDBJ whole genome shotgun (WGS) entry which is preliminary data.</text>
</comment>
<name>A0A4Y8LD52_9BACT</name>
<keyword evidence="3 7" id="KW-0813">Transport</keyword>
<dbReference type="PROSITE" id="PS00221">
    <property type="entry name" value="MIP"/>
    <property type="match status" value="1"/>
</dbReference>
<dbReference type="OrthoDB" id="9807293at2"/>
<feature type="transmembrane region" description="Helical" evidence="8">
    <location>
        <begin position="6"/>
        <end position="26"/>
    </location>
</feature>
<evidence type="ECO:0000313" key="9">
    <source>
        <dbReference type="EMBL" id="TFD98970.1"/>
    </source>
</evidence>
<comment type="subcellular location">
    <subcellularLocation>
        <location evidence="1">Membrane</location>
        <topology evidence="1">Multi-pass membrane protein</topology>
    </subcellularLocation>
</comment>
<dbReference type="Pfam" id="PF00230">
    <property type="entry name" value="MIP"/>
    <property type="match status" value="1"/>
</dbReference>
<dbReference type="Gene3D" id="1.20.1080.10">
    <property type="entry name" value="Glycerol uptake facilitator protein"/>
    <property type="match status" value="1"/>
</dbReference>
<dbReference type="Proteomes" id="UP000297861">
    <property type="component" value="Unassembled WGS sequence"/>
</dbReference>
<protein>
    <submittedName>
        <fullName evidence="9">Aquaporin family protein</fullName>
    </submittedName>
</protein>
<proteinExistence type="inferred from homology"/>
<dbReference type="InterPro" id="IPR022357">
    <property type="entry name" value="MIP_CS"/>
</dbReference>
<evidence type="ECO:0000256" key="8">
    <source>
        <dbReference type="SAM" id="Phobius"/>
    </source>
</evidence>
<evidence type="ECO:0000256" key="2">
    <source>
        <dbReference type="ARBA" id="ARBA00006175"/>
    </source>
</evidence>
<reference evidence="9 10" key="1">
    <citation type="submission" date="2019-03" db="EMBL/GenBank/DDBJ databases">
        <title>San Antonio Military Medical Center submission to MRSN (WRAIR), pending publication.</title>
        <authorList>
            <person name="Blyth D.M."/>
            <person name="Mccarthy S.L."/>
            <person name="Schall S.E."/>
            <person name="Stam J.A."/>
            <person name="Ong A.C."/>
            <person name="Mcgann P.T."/>
        </authorList>
    </citation>
    <scope>NUCLEOTIDE SEQUENCE [LARGE SCALE GENOMIC DNA]</scope>
    <source>
        <strain evidence="9 10">MRSN571793</strain>
    </source>
</reference>
<keyword evidence="4 7" id="KW-0812">Transmembrane</keyword>
<dbReference type="GO" id="GO:0015254">
    <property type="term" value="F:glycerol channel activity"/>
    <property type="evidence" value="ECO:0007669"/>
    <property type="project" value="TreeGrafter"/>
</dbReference>
<feature type="transmembrane region" description="Helical" evidence="8">
    <location>
        <begin position="138"/>
        <end position="156"/>
    </location>
</feature>
<keyword evidence="5 8" id="KW-1133">Transmembrane helix</keyword>
<evidence type="ECO:0000256" key="3">
    <source>
        <dbReference type="ARBA" id="ARBA00022448"/>
    </source>
</evidence>
<dbReference type="InterPro" id="IPR050363">
    <property type="entry name" value="MIP/Aquaporin"/>
</dbReference>
<evidence type="ECO:0000313" key="10">
    <source>
        <dbReference type="Proteomes" id="UP000297861"/>
    </source>
</evidence>
<keyword evidence="6 8" id="KW-0472">Membrane</keyword>
<evidence type="ECO:0000256" key="5">
    <source>
        <dbReference type="ARBA" id="ARBA00022989"/>
    </source>
</evidence>
<evidence type="ECO:0000256" key="1">
    <source>
        <dbReference type="ARBA" id="ARBA00004141"/>
    </source>
</evidence>
<dbReference type="PANTHER" id="PTHR43829:SF9">
    <property type="entry name" value="AQUAPORIN-9"/>
    <property type="match status" value="1"/>
</dbReference>
<dbReference type="STRING" id="1121485.GCA_000426485_00169"/>
<dbReference type="RefSeq" id="WP_134435378.1">
    <property type="nucleotide sequence ID" value="NZ_SOML01000001.1"/>
</dbReference>